<dbReference type="AlphaFoldDB" id="A0A0C9TK64"/>
<keyword evidence="2" id="KW-0645">Protease</keyword>
<dbReference type="PROSITE" id="PS50600">
    <property type="entry name" value="ULP_PROTEASE"/>
    <property type="match status" value="1"/>
</dbReference>
<dbReference type="InterPro" id="IPR038765">
    <property type="entry name" value="Papain-like_cys_pep_sf"/>
</dbReference>
<dbReference type="PANTHER" id="PTHR46915">
    <property type="entry name" value="UBIQUITIN-LIKE PROTEASE 4-RELATED"/>
    <property type="match status" value="1"/>
</dbReference>
<dbReference type="EMBL" id="KN837268">
    <property type="protein sequence ID" value="KIJ30128.1"/>
    <property type="molecule type" value="Genomic_DNA"/>
</dbReference>
<accession>A0A0C9TK64</accession>
<dbReference type="GO" id="GO:0006508">
    <property type="term" value="P:proteolysis"/>
    <property type="evidence" value="ECO:0007669"/>
    <property type="project" value="UniProtKB-KW"/>
</dbReference>
<keyword evidence="7" id="KW-1185">Reference proteome</keyword>
<evidence type="ECO:0000256" key="4">
    <source>
        <dbReference type="ARBA" id="ARBA00022807"/>
    </source>
</evidence>
<dbReference type="Gene3D" id="3.40.395.10">
    <property type="entry name" value="Adenoviral Proteinase, Chain A"/>
    <property type="match status" value="1"/>
</dbReference>
<evidence type="ECO:0000313" key="7">
    <source>
        <dbReference type="Proteomes" id="UP000054279"/>
    </source>
</evidence>
<dbReference type="Proteomes" id="UP000054279">
    <property type="component" value="Unassembled WGS sequence"/>
</dbReference>
<name>A0A0C9TK64_SPHS4</name>
<evidence type="ECO:0000259" key="5">
    <source>
        <dbReference type="PROSITE" id="PS50600"/>
    </source>
</evidence>
<comment type="similarity">
    <text evidence="1">Belongs to the peptidase C48 family.</text>
</comment>
<dbReference type="PANTHER" id="PTHR46915:SF2">
    <property type="entry name" value="UBIQUITIN-LIKE PROTEASE 4"/>
    <property type="match status" value="1"/>
</dbReference>
<dbReference type="Pfam" id="PF02902">
    <property type="entry name" value="Peptidase_C48"/>
    <property type="match status" value="1"/>
</dbReference>
<evidence type="ECO:0000256" key="3">
    <source>
        <dbReference type="ARBA" id="ARBA00022801"/>
    </source>
</evidence>
<evidence type="ECO:0000313" key="6">
    <source>
        <dbReference type="EMBL" id="KIJ30128.1"/>
    </source>
</evidence>
<dbReference type="GO" id="GO:0019783">
    <property type="term" value="F:ubiquitin-like protein peptidase activity"/>
    <property type="evidence" value="ECO:0007669"/>
    <property type="project" value="UniProtKB-ARBA"/>
</dbReference>
<gene>
    <name evidence="6" type="ORF">M422DRAFT_268379</name>
</gene>
<dbReference type="InterPro" id="IPR003653">
    <property type="entry name" value="Peptidase_C48_C"/>
</dbReference>
<dbReference type="HOGENOM" id="CLU_070654_2_0_1"/>
<organism evidence="6 7">
    <name type="scientific">Sphaerobolus stellatus (strain SS14)</name>
    <dbReference type="NCBI Taxonomy" id="990650"/>
    <lineage>
        <taxon>Eukaryota</taxon>
        <taxon>Fungi</taxon>
        <taxon>Dikarya</taxon>
        <taxon>Basidiomycota</taxon>
        <taxon>Agaricomycotina</taxon>
        <taxon>Agaricomycetes</taxon>
        <taxon>Phallomycetidae</taxon>
        <taxon>Geastrales</taxon>
        <taxon>Sphaerobolaceae</taxon>
        <taxon>Sphaerobolus</taxon>
    </lineage>
</organism>
<dbReference type="OrthoDB" id="442460at2759"/>
<dbReference type="GO" id="GO:0008234">
    <property type="term" value="F:cysteine-type peptidase activity"/>
    <property type="evidence" value="ECO:0007669"/>
    <property type="project" value="UniProtKB-KW"/>
</dbReference>
<keyword evidence="4" id="KW-0788">Thiol protease</keyword>
<feature type="domain" description="Ubiquitin-like protease family profile" evidence="5">
    <location>
        <begin position="1"/>
        <end position="134"/>
    </location>
</feature>
<dbReference type="GO" id="GO:0016926">
    <property type="term" value="P:protein desumoylation"/>
    <property type="evidence" value="ECO:0007669"/>
    <property type="project" value="UniProtKB-ARBA"/>
</dbReference>
<reference evidence="6 7" key="1">
    <citation type="submission" date="2014-06" db="EMBL/GenBank/DDBJ databases">
        <title>Evolutionary Origins and Diversification of the Mycorrhizal Mutualists.</title>
        <authorList>
            <consortium name="DOE Joint Genome Institute"/>
            <consortium name="Mycorrhizal Genomics Consortium"/>
            <person name="Kohler A."/>
            <person name="Kuo A."/>
            <person name="Nagy L.G."/>
            <person name="Floudas D."/>
            <person name="Copeland A."/>
            <person name="Barry K.W."/>
            <person name="Cichocki N."/>
            <person name="Veneault-Fourrey C."/>
            <person name="LaButti K."/>
            <person name="Lindquist E.A."/>
            <person name="Lipzen A."/>
            <person name="Lundell T."/>
            <person name="Morin E."/>
            <person name="Murat C."/>
            <person name="Riley R."/>
            <person name="Ohm R."/>
            <person name="Sun H."/>
            <person name="Tunlid A."/>
            <person name="Henrissat B."/>
            <person name="Grigoriev I.V."/>
            <person name="Hibbett D.S."/>
            <person name="Martin F."/>
        </authorList>
    </citation>
    <scope>NUCLEOTIDE SEQUENCE [LARGE SCALE GENOMIC DNA]</scope>
    <source>
        <strain evidence="6 7">SS14</strain>
    </source>
</reference>
<evidence type="ECO:0000256" key="1">
    <source>
        <dbReference type="ARBA" id="ARBA00005234"/>
    </source>
</evidence>
<sequence length="189" mass="21815">MKVVVVSTWFYSALIQGGANSVKRWTAWINFPHLDFVIIPICQEYHWFTIIICHPGTSLASETDLPDLAILGMDSLGIKREAVRKKIREWFESELQTRYGLVSLPDLISADIPVPTQPNGYDCGLYMIHYIDPFMRNISLIKVALNNKPPDFCSLVDTHIWQPEFAARKREDLYVHAQRFWSNIFNTKA</sequence>
<proteinExistence type="inferred from homology"/>
<dbReference type="SUPFAM" id="SSF54001">
    <property type="entry name" value="Cysteine proteinases"/>
    <property type="match status" value="1"/>
</dbReference>
<protein>
    <recommendedName>
        <fullName evidence="5">Ubiquitin-like protease family profile domain-containing protein</fullName>
    </recommendedName>
</protein>
<evidence type="ECO:0000256" key="2">
    <source>
        <dbReference type="ARBA" id="ARBA00022670"/>
    </source>
</evidence>
<keyword evidence="3" id="KW-0378">Hydrolase</keyword>